<protein>
    <recommendedName>
        <fullName evidence="3">Lipoprotein</fullName>
    </recommendedName>
</protein>
<organism evidence="1 2">
    <name type="scientific">Reyranella humidisoli</name>
    <dbReference type="NCBI Taxonomy" id="2849149"/>
    <lineage>
        <taxon>Bacteria</taxon>
        <taxon>Pseudomonadati</taxon>
        <taxon>Pseudomonadota</taxon>
        <taxon>Alphaproteobacteria</taxon>
        <taxon>Hyphomicrobiales</taxon>
        <taxon>Reyranellaceae</taxon>
        <taxon>Reyranella</taxon>
    </lineage>
</organism>
<evidence type="ECO:0008006" key="3">
    <source>
        <dbReference type="Google" id="ProtNLM"/>
    </source>
</evidence>
<comment type="caution">
    <text evidence="1">The sequence shown here is derived from an EMBL/GenBank/DDBJ whole genome shotgun (WGS) entry which is preliminary data.</text>
</comment>
<dbReference type="RefSeq" id="WP_216965457.1">
    <property type="nucleotide sequence ID" value="NZ_JAHOPB010000002.1"/>
</dbReference>
<accession>A0ABS6IPM3</accession>
<sequence length="63" mass="6336">MMTRILQPKRLIGAAVLAGVAIALSGCGVAAFPVRVTSATAKIVPVAGDVVAYPLDKTADAID</sequence>
<name>A0ABS6IPM3_9HYPH</name>
<dbReference type="InterPro" id="IPR046613">
    <property type="entry name" value="DUF6726"/>
</dbReference>
<dbReference type="PROSITE" id="PS51257">
    <property type="entry name" value="PROKAR_LIPOPROTEIN"/>
    <property type="match status" value="1"/>
</dbReference>
<evidence type="ECO:0000313" key="1">
    <source>
        <dbReference type="EMBL" id="MBU8876567.1"/>
    </source>
</evidence>
<evidence type="ECO:0000313" key="2">
    <source>
        <dbReference type="Proteomes" id="UP000727907"/>
    </source>
</evidence>
<dbReference type="Proteomes" id="UP000727907">
    <property type="component" value="Unassembled WGS sequence"/>
</dbReference>
<proteinExistence type="predicted"/>
<reference evidence="1 2" key="1">
    <citation type="submission" date="2021-06" db="EMBL/GenBank/DDBJ databases">
        <authorList>
            <person name="Lee D.H."/>
        </authorList>
    </citation>
    <scope>NUCLEOTIDE SEQUENCE [LARGE SCALE GENOMIC DNA]</scope>
    <source>
        <strain evidence="1 2">MMS21-HV4-11</strain>
    </source>
</reference>
<keyword evidence="2" id="KW-1185">Reference proteome</keyword>
<dbReference type="Pfam" id="PF20487">
    <property type="entry name" value="DUF6726"/>
    <property type="match status" value="1"/>
</dbReference>
<dbReference type="EMBL" id="JAHOPB010000002">
    <property type="protein sequence ID" value="MBU8876567.1"/>
    <property type="molecule type" value="Genomic_DNA"/>
</dbReference>
<gene>
    <name evidence="1" type="ORF">KQ910_22530</name>
</gene>